<proteinExistence type="inferred from homology"/>
<gene>
    <name evidence="10" type="ORF">EJB05_19925</name>
</gene>
<keyword evidence="8" id="KW-0472">Membrane</keyword>
<dbReference type="PANTHER" id="PTHR22726:SF1">
    <property type="entry name" value="METALLOENDOPEPTIDASE OMA1, MITOCHONDRIAL"/>
    <property type="match status" value="1"/>
</dbReference>
<keyword evidence="8" id="KW-0812">Transmembrane</keyword>
<evidence type="ECO:0000259" key="9">
    <source>
        <dbReference type="Pfam" id="PF01435"/>
    </source>
</evidence>
<evidence type="ECO:0000256" key="3">
    <source>
        <dbReference type="ARBA" id="ARBA00022801"/>
    </source>
</evidence>
<dbReference type="CDD" id="cd07331">
    <property type="entry name" value="M48C_Oma1_like"/>
    <property type="match status" value="1"/>
</dbReference>
<feature type="domain" description="Peptidase M48" evidence="9">
    <location>
        <begin position="224"/>
        <end position="271"/>
    </location>
</feature>
<dbReference type="EMBL" id="RWGY01000011">
    <property type="protein sequence ID" value="TVU28408.1"/>
    <property type="molecule type" value="Genomic_DNA"/>
</dbReference>
<evidence type="ECO:0000256" key="2">
    <source>
        <dbReference type="ARBA" id="ARBA00022723"/>
    </source>
</evidence>
<evidence type="ECO:0000313" key="11">
    <source>
        <dbReference type="Proteomes" id="UP000324897"/>
    </source>
</evidence>
<feature type="transmembrane region" description="Helical" evidence="8">
    <location>
        <begin position="350"/>
        <end position="368"/>
    </location>
</feature>
<dbReference type="Gene3D" id="3.30.2010.10">
    <property type="entry name" value="Metalloproteases ('zincins'), catalytic domain"/>
    <property type="match status" value="1"/>
</dbReference>
<evidence type="ECO:0000256" key="4">
    <source>
        <dbReference type="ARBA" id="ARBA00022833"/>
    </source>
</evidence>
<comment type="cofactor">
    <cofactor evidence="6">
        <name>Zn(2+)</name>
        <dbReference type="ChEBI" id="CHEBI:29105"/>
    </cofactor>
    <text evidence="6">Binds 1 zinc ion per subunit.</text>
</comment>
<dbReference type="PANTHER" id="PTHR22726">
    <property type="entry name" value="METALLOENDOPEPTIDASE OMA1"/>
    <property type="match status" value="1"/>
</dbReference>
<evidence type="ECO:0000256" key="7">
    <source>
        <dbReference type="SAM" id="MobiDB-lite"/>
    </source>
</evidence>
<comment type="caution">
    <text evidence="10">The sequence shown here is derived from an EMBL/GenBank/DDBJ whole genome shotgun (WGS) entry which is preliminary data.</text>
</comment>
<feature type="compositionally biased region" description="Basic and acidic residues" evidence="7">
    <location>
        <begin position="200"/>
        <end position="212"/>
    </location>
</feature>
<sequence>MNCLKNSRSVLSRLLPRRATTVSPPRPLPAQAPAPRYYYASRLPRENAASCPPPQMPSHRCFFTSRWRGKARRGVSRWYHHPRLRKIAAAVVIVGGGAAAIYLHNLDAVSYTNHTRFIIVSRKLELLLGEAMFAFLKMDMEPEILPPLHPESFRVRRITSEIVRAVDRVLAGRPRREAGAIMLGGSRRKDGGAAATATAKPEDEQRRNHGDELGAQPRTSSLLDGWDVIVVRSKKVNAMCAPGGKIIVYTGLLDILREDAEIATILCHEVGFFLETEADHIGLLLLAAAGYDPRVAPLVYEKLGKNKRPALKKYLSTHPSGKERAQHLLQDEVMNEALEIYREVHSGHGTGTNVFAFAVVLYFVFCFFKG</sequence>
<keyword evidence="2" id="KW-0479">Metal-binding</keyword>
<dbReference type="AlphaFoldDB" id="A0A5J9UYT8"/>
<evidence type="ECO:0000256" key="1">
    <source>
        <dbReference type="ARBA" id="ARBA00022670"/>
    </source>
</evidence>
<dbReference type="GO" id="GO:0051603">
    <property type="term" value="P:proteolysis involved in protein catabolic process"/>
    <property type="evidence" value="ECO:0007669"/>
    <property type="project" value="TreeGrafter"/>
</dbReference>
<dbReference type="Gramene" id="TVU28408">
    <property type="protein sequence ID" value="TVU28408"/>
    <property type="gene ID" value="EJB05_19925"/>
</dbReference>
<dbReference type="Pfam" id="PF01435">
    <property type="entry name" value="Peptidase_M48"/>
    <property type="match status" value="2"/>
</dbReference>
<dbReference type="GO" id="GO:0016020">
    <property type="term" value="C:membrane"/>
    <property type="evidence" value="ECO:0007669"/>
    <property type="project" value="TreeGrafter"/>
</dbReference>
<evidence type="ECO:0000313" key="10">
    <source>
        <dbReference type="EMBL" id="TVU28408.1"/>
    </source>
</evidence>
<name>A0A5J9UYT8_9POAL</name>
<evidence type="ECO:0000256" key="5">
    <source>
        <dbReference type="ARBA" id="ARBA00023049"/>
    </source>
</evidence>
<feature type="domain" description="Peptidase M48" evidence="9">
    <location>
        <begin position="275"/>
        <end position="329"/>
    </location>
</feature>
<keyword evidence="1 6" id="KW-0645">Protease</keyword>
<organism evidence="10 11">
    <name type="scientific">Eragrostis curvula</name>
    <name type="common">weeping love grass</name>
    <dbReference type="NCBI Taxonomy" id="38414"/>
    <lineage>
        <taxon>Eukaryota</taxon>
        <taxon>Viridiplantae</taxon>
        <taxon>Streptophyta</taxon>
        <taxon>Embryophyta</taxon>
        <taxon>Tracheophyta</taxon>
        <taxon>Spermatophyta</taxon>
        <taxon>Magnoliopsida</taxon>
        <taxon>Liliopsida</taxon>
        <taxon>Poales</taxon>
        <taxon>Poaceae</taxon>
        <taxon>PACMAD clade</taxon>
        <taxon>Chloridoideae</taxon>
        <taxon>Eragrostideae</taxon>
        <taxon>Eragrostidinae</taxon>
        <taxon>Eragrostis</taxon>
    </lineage>
</organism>
<dbReference type="GO" id="GO:0046872">
    <property type="term" value="F:metal ion binding"/>
    <property type="evidence" value="ECO:0007669"/>
    <property type="project" value="UniProtKB-KW"/>
</dbReference>
<dbReference type="GO" id="GO:0004222">
    <property type="term" value="F:metalloendopeptidase activity"/>
    <property type="evidence" value="ECO:0007669"/>
    <property type="project" value="InterPro"/>
</dbReference>
<dbReference type="Proteomes" id="UP000324897">
    <property type="component" value="Chromosome 1"/>
</dbReference>
<feature type="transmembrane region" description="Helical" evidence="8">
    <location>
        <begin position="87"/>
        <end position="104"/>
    </location>
</feature>
<feature type="non-terminal residue" evidence="10">
    <location>
        <position position="1"/>
    </location>
</feature>
<keyword evidence="5 6" id="KW-0482">Metalloprotease</keyword>
<keyword evidence="8" id="KW-1133">Transmembrane helix</keyword>
<evidence type="ECO:0000256" key="8">
    <source>
        <dbReference type="SAM" id="Phobius"/>
    </source>
</evidence>
<protein>
    <recommendedName>
        <fullName evidence="9">Peptidase M48 domain-containing protein</fullName>
    </recommendedName>
</protein>
<keyword evidence="11" id="KW-1185">Reference proteome</keyword>
<comment type="similarity">
    <text evidence="6">Belongs to the peptidase M48 family.</text>
</comment>
<dbReference type="OrthoDB" id="7464992at2759"/>
<dbReference type="InterPro" id="IPR001915">
    <property type="entry name" value="Peptidase_M48"/>
</dbReference>
<evidence type="ECO:0000256" key="6">
    <source>
        <dbReference type="RuleBase" id="RU003983"/>
    </source>
</evidence>
<keyword evidence="4 6" id="KW-0862">Zinc</keyword>
<keyword evidence="3 6" id="KW-0378">Hydrolase</keyword>
<feature type="region of interest" description="Disordered" evidence="7">
    <location>
        <begin position="181"/>
        <end position="218"/>
    </location>
</feature>
<reference evidence="10 11" key="1">
    <citation type="journal article" date="2019" name="Sci. Rep.">
        <title>A high-quality genome of Eragrostis curvula grass provides insights into Poaceae evolution and supports new strategies to enhance forage quality.</title>
        <authorList>
            <person name="Carballo J."/>
            <person name="Santos B.A.C.M."/>
            <person name="Zappacosta D."/>
            <person name="Garbus I."/>
            <person name="Selva J.P."/>
            <person name="Gallo C.A."/>
            <person name="Diaz A."/>
            <person name="Albertini E."/>
            <person name="Caccamo M."/>
            <person name="Echenique V."/>
        </authorList>
    </citation>
    <scope>NUCLEOTIDE SEQUENCE [LARGE SCALE GENOMIC DNA]</scope>
    <source>
        <strain evidence="11">cv. Victoria</strain>
        <tissue evidence="10">Leaf</tissue>
    </source>
</reference>
<accession>A0A5J9UYT8</accession>
<dbReference type="InterPro" id="IPR051156">
    <property type="entry name" value="Mito/Outer_Membr_Metalloprot"/>
</dbReference>